<evidence type="ECO:0000256" key="1">
    <source>
        <dbReference type="SAM" id="MobiDB-lite"/>
    </source>
</evidence>
<keyword evidence="3" id="KW-1185">Reference proteome</keyword>
<evidence type="ECO:0000313" key="2">
    <source>
        <dbReference type="EMBL" id="KAL3282337.1"/>
    </source>
</evidence>
<sequence>MDAGEATDYFPPNSEIRKCELQALKSQLKVQENMFTGSIKQSETETETSFQSQTRLRRSRIIGNEGTDDIFSVSCNSGNPTVLHLTRLRNVNDNILPKPSNESYSDENVNDSDGDPNFSIRSHQSSSWSSVRSENESSEQSEVEIEEIEEVEGEKKAKKNLKHG</sequence>
<organism evidence="2 3">
    <name type="scientific">Cryptolaemus montrouzieri</name>
    <dbReference type="NCBI Taxonomy" id="559131"/>
    <lineage>
        <taxon>Eukaryota</taxon>
        <taxon>Metazoa</taxon>
        <taxon>Ecdysozoa</taxon>
        <taxon>Arthropoda</taxon>
        <taxon>Hexapoda</taxon>
        <taxon>Insecta</taxon>
        <taxon>Pterygota</taxon>
        <taxon>Neoptera</taxon>
        <taxon>Endopterygota</taxon>
        <taxon>Coleoptera</taxon>
        <taxon>Polyphaga</taxon>
        <taxon>Cucujiformia</taxon>
        <taxon>Coccinelloidea</taxon>
        <taxon>Coccinellidae</taxon>
        <taxon>Scymninae</taxon>
        <taxon>Scymnini</taxon>
        <taxon>Cryptolaemus</taxon>
    </lineage>
</organism>
<proteinExistence type="predicted"/>
<accession>A0ABD2NUA4</accession>
<evidence type="ECO:0000313" key="3">
    <source>
        <dbReference type="Proteomes" id="UP001516400"/>
    </source>
</evidence>
<dbReference type="Proteomes" id="UP001516400">
    <property type="component" value="Unassembled WGS sequence"/>
</dbReference>
<dbReference type="AlphaFoldDB" id="A0ABD2NUA4"/>
<name>A0ABD2NUA4_9CUCU</name>
<reference evidence="2 3" key="1">
    <citation type="journal article" date="2021" name="BMC Biol.">
        <title>Horizontally acquired antibacterial genes associated with adaptive radiation of ladybird beetles.</title>
        <authorList>
            <person name="Li H.S."/>
            <person name="Tang X.F."/>
            <person name="Huang Y.H."/>
            <person name="Xu Z.Y."/>
            <person name="Chen M.L."/>
            <person name="Du X.Y."/>
            <person name="Qiu B.Y."/>
            <person name="Chen P.T."/>
            <person name="Zhang W."/>
            <person name="Slipinski A."/>
            <person name="Escalona H.E."/>
            <person name="Waterhouse R.M."/>
            <person name="Zwick A."/>
            <person name="Pang H."/>
        </authorList>
    </citation>
    <scope>NUCLEOTIDE SEQUENCE [LARGE SCALE GENOMIC DNA]</scope>
    <source>
        <strain evidence="2">SYSU2018</strain>
    </source>
</reference>
<feature type="region of interest" description="Disordered" evidence="1">
    <location>
        <begin position="39"/>
        <end position="61"/>
    </location>
</feature>
<comment type="caution">
    <text evidence="2">The sequence shown here is derived from an EMBL/GenBank/DDBJ whole genome shotgun (WGS) entry which is preliminary data.</text>
</comment>
<feature type="region of interest" description="Disordered" evidence="1">
    <location>
        <begin position="91"/>
        <end position="164"/>
    </location>
</feature>
<gene>
    <name evidence="2" type="ORF">HHI36_005524</name>
</gene>
<feature type="compositionally biased region" description="Low complexity" evidence="1">
    <location>
        <begin position="119"/>
        <end position="132"/>
    </location>
</feature>
<protein>
    <submittedName>
        <fullName evidence="2">Uncharacterized protein</fullName>
    </submittedName>
</protein>
<dbReference type="EMBL" id="JABFTP020000144">
    <property type="protein sequence ID" value="KAL3282337.1"/>
    <property type="molecule type" value="Genomic_DNA"/>
</dbReference>
<feature type="compositionally biased region" description="Acidic residues" evidence="1">
    <location>
        <begin position="136"/>
        <end position="152"/>
    </location>
</feature>
<feature type="compositionally biased region" description="Acidic residues" evidence="1">
    <location>
        <begin position="104"/>
        <end position="114"/>
    </location>
</feature>